<dbReference type="PANTHER" id="PTHR34219">
    <property type="entry name" value="IRON-REGULATED INNER MEMBRANE PROTEIN-RELATED"/>
    <property type="match status" value="1"/>
</dbReference>
<proteinExistence type="predicted"/>
<organism evidence="2 3">
    <name type="scientific">Gluconobacter morbifer G707</name>
    <dbReference type="NCBI Taxonomy" id="1088869"/>
    <lineage>
        <taxon>Bacteria</taxon>
        <taxon>Pseudomonadati</taxon>
        <taxon>Pseudomonadota</taxon>
        <taxon>Alphaproteobacteria</taxon>
        <taxon>Acetobacterales</taxon>
        <taxon>Acetobacteraceae</taxon>
        <taxon>Gluconobacter</taxon>
    </lineage>
</organism>
<dbReference type="eggNOG" id="COG3182">
    <property type="taxonomic scope" value="Bacteria"/>
</dbReference>
<keyword evidence="1" id="KW-1133">Transmembrane helix</keyword>
<gene>
    <name evidence="2" type="ORF">GMO_09370</name>
</gene>
<keyword evidence="3" id="KW-1185">Reference proteome</keyword>
<dbReference type="PANTHER" id="PTHR34219:SF9">
    <property type="entry name" value="IRON-REGULATED INNER MEMBRANE PROTEIN"/>
    <property type="match status" value="1"/>
</dbReference>
<accession>G6XHH1</accession>
<name>G6XHH1_9PROT</name>
<dbReference type="EMBL" id="AGQV01000001">
    <property type="protein sequence ID" value="EHH69629.1"/>
    <property type="molecule type" value="Genomic_DNA"/>
</dbReference>
<dbReference type="AlphaFoldDB" id="G6XHH1"/>
<evidence type="ECO:0000313" key="3">
    <source>
        <dbReference type="Proteomes" id="UP000004949"/>
    </source>
</evidence>
<keyword evidence="1" id="KW-0472">Membrane</keyword>
<dbReference type="RefSeq" id="WP_008851086.1">
    <property type="nucleotide sequence ID" value="NZ_AGQV01000001.1"/>
</dbReference>
<feature type="transmembrane region" description="Helical" evidence="1">
    <location>
        <begin position="12"/>
        <end position="32"/>
    </location>
</feature>
<dbReference type="InterPro" id="IPR005625">
    <property type="entry name" value="PepSY-ass_TM"/>
</dbReference>
<feature type="transmembrane region" description="Helical" evidence="1">
    <location>
        <begin position="396"/>
        <end position="421"/>
    </location>
</feature>
<sequence>MKIRGDIVRLYRAIHSWVGIMAGLFLFIAFYAGGMTMFEEPLEYWGSRSDTLPAPVSMTQLPELLQKASKANPAAATSYTVVLHPDPVSPSSLMWSVSQDRDHGPARTVYAGLAPDGTLVTRSRTPSQAAYFINILHQRIGLPLGRTSGRLIMGFVALLYAVALVSGTITLLPSLVRNLFVLRLGENLRRVWMDFHTLLGVCSLPFHIVIAATAAGFAFQQPVLALEHALFIPAPHVEMARHKHPGNGNSSHVKHGNMPAPGQIVAILAEQAPDFTPDKLTYSTRNGKISLRVTGHDFRHVTRRADGGYVDINPYDGHMISTDYLPGHQSHGFVALTTIYALHFGTFGGLAGQICYALLGMGGAFLFYSGNQLWLSSRRQRERSAGLTQASSTTRALSILTTGCMLGCMSGISAILAAVPLLPEGGHYQTVEILFYAVFLACLATAVCLGGDRSRQPLLLATGLLTILIPMTDGTRVLSTGLNHVSVIIDLLALLYGAVLILIASHDRKTLYARTI</sequence>
<protein>
    <recommendedName>
        <fullName evidence="4">PepSY-associated TM helix domain-containing protein</fullName>
    </recommendedName>
</protein>
<evidence type="ECO:0000313" key="2">
    <source>
        <dbReference type="EMBL" id="EHH69629.1"/>
    </source>
</evidence>
<evidence type="ECO:0008006" key="4">
    <source>
        <dbReference type="Google" id="ProtNLM"/>
    </source>
</evidence>
<dbReference type="PATRIC" id="fig|1088869.3.peg.942"/>
<comment type="caution">
    <text evidence="2">The sequence shown here is derived from an EMBL/GenBank/DDBJ whole genome shotgun (WGS) entry which is preliminary data.</text>
</comment>
<dbReference type="Pfam" id="PF03929">
    <property type="entry name" value="PepSY_TM"/>
    <property type="match status" value="1"/>
</dbReference>
<keyword evidence="1" id="KW-0812">Transmembrane</keyword>
<reference evidence="2 3" key="1">
    <citation type="submission" date="2011-10" db="EMBL/GenBank/DDBJ databases">
        <title>Genome sequence of Gluconobacter morbifer G707, isolated from Drosophila gut.</title>
        <authorList>
            <person name="Lee W.-J."/>
            <person name="Kim E.-K."/>
        </authorList>
    </citation>
    <scope>NUCLEOTIDE SEQUENCE [LARGE SCALE GENOMIC DNA]</scope>
    <source>
        <strain evidence="2 3">G707</strain>
    </source>
</reference>
<feature type="transmembrane region" description="Helical" evidence="1">
    <location>
        <begin position="151"/>
        <end position="176"/>
    </location>
</feature>
<feature type="transmembrane region" description="Helical" evidence="1">
    <location>
        <begin position="433"/>
        <end position="451"/>
    </location>
</feature>
<dbReference type="STRING" id="1088869.GMO_09370"/>
<feature type="transmembrane region" description="Helical" evidence="1">
    <location>
        <begin position="458"/>
        <end position="478"/>
    </location>
</feature>
<dbReference type="OrthoDB" id="6307929at2"/>
<feature type="transmembrane region" description="Helical" evidence="1">
    <location>
        <begin position="350"/>
        <end position="375"/>
    </location>
</feature>
<evidence type="ECO:0000256" key="1">
    <source>
        <dbReference type="SAM" id="Phobius"/>
    </source>
</evidence>
<feature type="transmembrane region" description="Helical" evidence="1">
    <location>
        <begin position="197"/>
        <end position="219"/>
    </location>
</feature>
<dbReference type="Proteomes" id="UP000004949">
    <property type="component" value="Unassembled WGS sequence"/>
</dbReference>
<feature type="transmembrane region" description="Helical" evidence="1">
    <location>
        <begin position="484"/>
        <end position="504"/>
    </location>
</feature>